<dbReference type="EMBL" id="GBHO01022558">
    <property type="protein sequence ID" value="JAG21046.1"/>
    <property type="molecule type" value="Transcribed_RNA"/>
</dbReference>
<name>A0A0A9XN32_LYGHE</name>
<accession>A0A0A9XN32</accession>
<protein>
    <submittedName>
        <fullName evidence="3">Elongation factor G</fullName>
    </submittedName>
</protein>
<gene>
    <name evidence="3" type="primary">fusA_8</name>
    <name evidence="3" type="ORF">CM83_8922</name>
</gene>
<sequence length="212" mass="23206">KAGSYKDAVVGRKVGILDANFPETLLMFGQMLKVQDSILQAIVDQEGKGPKPVFLDSSYRRGWLAITCGDDATLEWLKEHIANSRPCEETNLKLVEGADLPHPHIAFGYFPNSAEDAEERIFGLLKGQNVGLHVDHWRVIRRHNDGTMARLTLSVDMASAATLQSNNRVNFKFGKATIKLKDGKRRAGAASEAEGESETDGDCHQETGTGQG</sequence>
<keyword evidence="3" id="KW-0648">Protein biosynthesis</keyword>
<feature type="non-terminal residue" evidence="3">
    <location>
        <position position="212"/>
    </location>
</feature>
<feature type="region of interest" description="Disordered" evidence="1">
    <location>
        <begin position="182"/>
        <end position="212"/>
    </location>
</feature>
<reference evidence="3" key="2">
    <citation type="submission" date="2014-07" db="EMBL/GenBank/DDBJ databases">
        <authorList>
            <person name="Hull J."/>
        </authorList>
    </citation>
    <scope>NUCLEOTIDE SEQUENCE</scope>
</reference>
<dbReference type="GO" id="GO:0003746">
    <property type="term" value="F:translation elongation factor activity"/>
    <property type="evidence" value="ECO:0007669"/>
    <property type="project" value="UniProtKB-KW"/>
</dbReference>
<dbReference type="AlphaFoldDB" id="A0A0A9XN32"/>
<feature type="domain" description="DUF4780" evidence="2">
    <location>
        <begin position="11"/>
        <end position="178"/>
    </location>
</feature>
<evidence type="ECO:0000259" key="2">
    <source>
        <dbReference type="Pfam" id="PF16012"/>
    </source>
</evidence>
<dbReference type="Pfam" id="PF16012">
    <property type="entry name" value="DUF4780"/>
    <property type="match status" value="1"/>
</dbReference>
<evidence type="ECO:0000256" key="1">
    <source>
        <dbReference type="SAM" id="MobiDB-lite"/>
    </source>
</evidence>
<organism evidence="3">
    <name type="scientific">Lygus hesperus</name>
    <name type="common">Western plant bug</name>
    <dbReference type="NCBI Taxonomy" id="30085"/>
    <lineage>
        <taxon>Eukaryota</taxon>
        <taxon>Metazoa</taxon>
        <taxon>Ecdysozoa</taxon>
        <taxon>Arthropoda</taxon>
        <taxon>Hexapoda</taxon>
        <taxon>Insecta</taxon>
        <taxon>Pterygota</taxon>
        <taxon>Neoptera</taxon>
        <taxon>Paraneoptera</taxon>
        <taxon>Hemiptera</taxon>
        <taxon>Heteroptera</taxon>
        <taxon>Panheteroptera</taxon>
        <taxon>Cimicomorpha</taxon>
        <taxon>Miridae</taxon>
        <taxon>Mirini</taxon>
        <taxon>Lygus</taxon>
    </lineage>
</organism>
<proteinExistence type="predicted"/>
<feature type="non-terminal residue" evidence="3">
    <location>
        <position position="1"/>
    </location>
</feature>
<keyword evidence="3" id="KW-0251">Elongation factor</keyword>
<reference evidence="3" key="1">
    <citation type="journal article" date="2014" name="PLoS ONE">
        <title>Transcriptome-Based Identification of ABC Transporters in the Western Tarnished Plant Bug Lygus hesperus.</title>
        <authorList>
            <person name="Hull J.J."/>
            <person name="Chaney K."/>
            <person name="Geib S.M."/>
            <person name="Fabrick J.A."/>
            <person name="Brent C.S."/>
            <person name="Walsh D."/>
            <person name="Lavine L.C."/>
        </authorList>
    </citation>
    <scope>NUCLEOTIDE SEQUENCE</scope>
</reference>
<dbReference type="InterPro" id="IPR031961">
    <property type="entry name" value="DUF4780"/>
</dbReference>
<evidence type="ECO:0000313" key="3">
    <source>
        <dbReference type="EMBL" id="JAG21046.1"/>
    </source>
</evidence>